<feature type="active site" description="Proton donor" evidence="15">
    <location>
        <position position="456"/>
    </location>
</feature>
<dbReference type="InterPro" id="IPR022398">
    <property type="entry name" value="Peptidase_S8_His-AS"/>
</dbReference>
<keyword evidence="13" id="KW-0865">Zymogen</keyword>
<dbReference type="SUPFAM" id="SSF52743">
    <property type="entry name" value="Subtilisin-like"/>
    <property type="match status" value="1"/>
</dbReference>
<keyword evidence="11" id="KW-0106">Calcium</keyword>
<keyword evidence="9 16" id="KW-0378">Hydrolase</keyword>
<dbReference type="Gene3D" id="2.60.40.10">
    <property type="entry name" value="Immunoglobulins"/>
    <property type="match status" value="1"/>
</dbReference>
<dbReference type="InterPro" id="IPR013783">
    <property type="entry name" value="Ig-like_fold"/>
</dbReference>
<comment type="similarity">
    <text evidence="16">Belongs to the peptidase S8 family.</text>
</comment>
<dbReference type="Pfam" id="PF17936">
    <property type="entry name" value="Big_6"/>
    <property type="match status" value="2"/>
</dbReference>
<evidence type="ECO:0000256" key="3">
    <source>
        <dbReference type="ARBA" id="ARBA00004613"/>
    </source>
</evidence>
<keyword evidence="16" id="KW-0720">Serine protease</keyword>
<feature type="domain" description="Peptidase S8/S53" evidence="18">
    <location>
        <begin position="927"/>
        <end position="1172"/>
    </location>
</feature>
<dbReference type="PRINTS" id="PR00730">
    <property type="entry name" value="THERMOLYSIN"/>
</dbReference>
<dbReference type="GO" id="GO:0005576">
    <property type="term" value="C:extracellular region"/>
    <property type="evidence" value="ECO:0007669"/>
    <property type="project" value="UniProtKB-SubCell"/>
</dbReference>
<dbReference type="InterPro" id="IPR013856">
    <property type="entry name" value="Peptidase_M4_domain"/>
</dbReference>
<dbReference type="Pfam" id="PF03413">
    <property type="entry name" value="PepSY"/>
    <property type="match status" value="1"/>
</dbReference>
<dbReference type="Gene3D" id="3.10.450.40">
    <property type="match status" value="1"/>
</dbReference>
<feature type="domain" description="Bacterial Ig" evidence="23">
    <location>
        <begin position="1270"/>
        <end position="1347"/>
    </location>
</feature>
<evidence type="ECO:0000259" key="20">
    <source>
        <dbReference type="Pfam" id="PF02868"/>
    </source>
</evidence>
<evidence type="ECO:0000256" key="12">
    <source>
        <dbReference type="ARBA" id="ARBA00023049"/>
    </source>
</evidence>
<dbReference type="GO" id="GO:0004252">
    <property type="term" value="F:serine-type endopeptidase activity"/>
    <property type="evidence" value="ECO:0007669"/>
    <property type="project" value="UniProtKB-UniRule"/>
</dbReference>
<name>A0ABC9VAN8_9BACL</name>
<keyword evidence="7" id="KW-0479">Metal-binding</keyword>
<reference evidence="24 25" key="1">
    <citation type="journal article" date="2014" name="Appl. Microbiol. Biotechnol.">
        <title>Transformable facultative thermophile Geobacillus stearothermophilus NUB3621 as a host strain for metabolic engineering.</title>
        <authorList>
            <person name="Blanchard K."/>
            <person name="Robic S."/>
            <person name="Matsumura I."/>
        </authorList>
    </citation>
    <scope>NUCLEOTIDE SEQUENCE [LARGE SCALE GENOMIC DNA]</scope>
    <source>
        <strain evidence="24 25">NUB3621</strain>
    </source>
</reference>
<comment type="cofactor">
    <cofactor evidence="2">
        <name>Zn(2+)</name>
        <dbReference type="ChEBI" id="CHEBI:29105"/>
    </cofactor>
</comment>
<evidence type="ECO:0000259" key="22">
    <source>
        <dbReference type="Pfam" id="PF07504"/>
    </source>
</evidence>
<evidence type="ECO:0000313" key="24">
    <source>
        <dbReference type="EMBL" id="EZP75153.1"/>
    </source>
</evidence>
<evidence type="ECO:0000256" key="9">
    <source>
        <dbReference type="ARBA" id="ARBA00022801"/>
    </source>
</evidence>
<dbReference type="GO" id="GO:0008237">
    <property type="term" value="F:metallopeptidase activity"/>
    <property type="evidence" value="ECO:0007669"/>
    <property type="project" value="UniProtKB-KW"/>
</dbReference>
<evidence type="ECO:0000256" key="4">
    <source>
        <dbReference type="ARBA" id="ARBA00009388"/>
    </source>
</evidence>
<dbReference type="Pfam" id="PF00082">
    <property type="entry name" value="Peptidase_S8"/>
    <property type="match status" value="1"/>
</dbReference>
<evidence type="ECO:0000256" key="11">
    <source>
        <dbReference type="ARBA" id="ARBA00022837"/>
    </source>
</evidence>
<evidence type="ECO:0000256" key="6">
    <source>
        <dbReference type="ARBA" id="ARBA00022670"/>
    </source>
</evidence>
<dbReference type="PROSITE" id="PS51892">
    <property type="entry name" value="SUBTILASE"/>
    <property type="match status" value="1"/>
</dbReference>
<comment type="similarity">
    <text evidence="4">Belongs to the peptidase M4 family.</text>
</comment>
<dbReference type="Pfam" id="PF01447">
    <property type="entry name" value="Peptidase_M4"/>
    <property type="match status" value="1"/>
</dbReference>
<gene>
    <name evidence="24" type="ORF">H839_16673</name>
</gene>
<protein>
    <submittedName>
        <fullName evidence="24">Bacillolysin (Neutral protease)</fullName>
    </submittedName>
</protein>
<comment type="function">
    <text evidence="14">Extracellular zinc metalloprotease.</text>
</comment>
<dbReference type="PROSITE" id="PS00137">
    <property type="entry name" value="SUBTILASE_HIS"/>
    <property type="match status" value="1"/>
</dbReference>
<proteinExistence type="inferred from homology"/>
<dbReference type="InterPro" id="IPR011096">
    <property type="entry name" value="FTP_domain"/>
</dbReference>
<dbReference type="GO" id="GO:0046872">
    <property type="term" value="F:metal ion binding"/>
    <property type="evidence" value="ECO:0007669"/>
    <property type="project" value="UniProtKB-KW"/>
</dbReference>
<evidence type="ECO:0000256" key="1">
    <source>
        <dbReference type="ARBA" id="ARBA00001913"/>
    </source>
</evidence>
<dbReference type="InterPro" id="IPR000209">
    <property type="entry name" value="Peptidase_S8/S53_dom"/>
</dbReference>
<evidence type="ECO:0000256" key="8">
    <source>
        <dbReference type="ARBA" id="ARBA00022729"/>
    </source>
</evidence>
<evidence type="ECO:0000256" key="14">
    <source>
        <dbReference type="ARBA" id="ARBA00058263"/>
    </source>
</evidence>
<keyword evidence="25" id="KW-1185">Reference proteome</keyword>
<dbReference type="Gene3D" id="3.10.170.10">
    <property type="match status" value="1"/>
</dbReference>
<feature type="signal peptide" evidence="17">
    <location>
        <begin position="1"/>
        <end position="22"/>
    </location>
</feature>
<comment type="caution">
    <text evidence="24">The sequence shown here is derived from an EMBL/GenBank/DDBJ whole genome shotgun (WGS) entry which is preliminary data.</text>
</comment>
<evidence type="ECO:0000313" key="25">
    <source>
        <dbReference type="Proteomes" id="UP000023566"/>
    </source>
</evidence>
<evidence type="ECO:0000256" key="7">
    <source>
        <dbReference type="ARBA" id="ARBA00022723"/>
    </source>
</evidence>
<feature type="domain" description="PepSY" evidence="21">
    <location>
        <begin position="151"/>
        <end position="218"/>
    </location>
</feature>
<feature type="domain" description="Peptidase M4" evidence="19">
    <location>
        <begin position="231"/>
        <end position="375"/>
    </location>
</feature>
<comment type="cofactor">
    <cofactor evidence="1">
        <name>Ca(2+)</name>
        <dbReference type="ChEBI" id="CHEBI:29108"/>
    </cofactor>
</comment>
<evidence type="ECO:0000256" key="16">
    <source>
        <dbReference type="PROSITE-ProRule" id="PRU01240"/>
    </source>
</evidence>
<evidence type="ECO:0000256" key="17">
    <source>
        <dbReference type="SAM" id="SignalP"/>
    </source>
</evidence>
<evidence type="ECO:0000256" key="2">
    <source>
        <dbReference type="ARBA" id="ARBA00001947"/>
    </source>
</evidence>
<evidence type="ECO:0000259" key="21">
    <source>
        <dbReference type="Pfam" id="PF03413"/>
    </source>
</evidence>
<sequence>MLRKVWAIFISMLLLCTAPSYPALFSVKAEENGLRSSSIAFSATSSQGMKPVFQTGTITRSSDSASPANVVIEYLNKHKEEYQLKGGASFQTIEQLKDPVKKGYVVRLQQTYRGIPIFGATQAAHVGEDGSLRTLSGSVAAFSQTINIEPKITGKQAIDIAKKDLGEQVHDFVKTPAAKLNIYMKDNHPYLVYVVELNYLGGKPGRWLYFVDAKNGNIVHKFNSLQFGYVQGTGKGVLGKTRTLQMEKDSGGYSLVDKTRGSGIVTHDAANSLNLPGKVWRSKDNKLDSRYEASAVDAHYFAGIVYDYYKKVHRRNGLDGQGGEIHSTVHYAKEYNNAFWNGYQIVFGDGDGETFLPLSGALDVVAHELTHAVTENTANLIYEGESGAINEAVSDIFGELIEFYAEKRIDWTIGEDVYTPGISNDALRSLKDPAAYGYPDHYLNRYTGIEDNGGVHINSSIINKAAYLISEGGAHYGVQVKGIGKEKLGKILYRTLTCYLTSSSNFHQLRLAMIQAAKDLYKDGQEVETVNQAFHAVGIDGPGHIHTLAVGGTAKATLQNEGDSVWFKVTPSSSMIANKSHLHFEVSGVEATISVYPSWKDAEGQSTYPPYKEQLGEVDFPLSWKGPYYVKVTVNEPGTMTIINRLVYKAPAEQDPTSCLAEMAAKEQPSLKDELSVLRHIREQLLRPSTEGKQIISLYYQISRETIGDFIVDKAFRDDLIRYLRQLAPIIAELEKAANGQPSSYRLSEQDYQTLVELKNRLESKVSSDTKETIRTYWKELDIDHHPNITVTELLERIGLPNTVGNSGPLIVKMKKTKSEQQAKQNLEKALGMQQQYVLVKPLANRVAKIPYTYMVLVNDPNKIYKVMQQLASAKTVEFVEKSTMGMVATSDVYYPQQWSLKNKKKTNADIHYEEMVKRLKGKKLPKTIVAVIDTGVNNKLADLDGVVDSKHGFDFVNNNSEAMDDLSHGTSVASIIAAKKDNHYSIAGINPYVTILSLKACGADGMCSSEDVALAIKYAVAKGAKVINLSFGFSKPSRIIEEQLKYAYGHGVTIVAAAGNGGEKGLDYPANSSYAISVGATNENDEVAWFSNIDSKLDLVAPGDFVPAITAYGEVALLSGTSLAAAHVSAAAALIYSWKKNDVSPGEVQQILTKTSQDFGKKGQDDYYGYGRIDAGKIAYALGKQAAAPKVNTIDDNDKTIQGTAQPGVTIVALNGSRLLGKTKADRKGKFVIKIAPQKAKMIVSVYAETAYGVRSSVVKKVVLDKTPPKAPKVNSVTSRSKQVTGKTEVYATVTVKAGGKTLGKATASKTGTFRIQIKAQKAGTLLKVYATDRAGNTSKATVVRVKR</sequence>
<evidence type="ECO:0000259" key="19">
    <source>
        <dbReference type="Pfam" id="PF01447"/>
    </source>
</evidence>
<feature type="domain" description="Peptidase M4 C-terminal" evidence="20">
    <location>
        <begin position="378"/>
        <end position="539"/>
    </location>
</feature>
<evidence type="ECO:0000256" key="10">
    <source>
        <dbReference type="ARBA" id="ARBA00022833"/>
    </source>
</evidence>
<evidence type="ECO:0000256" key="15">
    <source>
        <dbReference type="PIRSR" id="PIRSR623612-1"/>
    </source>
</evidence>
<keyword evidence="10" id="KW-0862">Zinc</keyword>
<feature type="active site" description="Charge relay system" evidence="16">
    <location>
        <position position="1123"/>
    </location>
</feature>
<dbReference type="InterPro" id="IPR025711">
    <property type="entry name" value="PepSY"/>
</dbReference>
<keyword evidence="5" id="KW-0964">Secreted</keyword>
<dbReference type="Pfam" id="PF02868">
    <property type="entry name" value="Peptidase_M4_C"/>
    <property type="match status" value="1"/>
</dbReference>
<evidence type="ECO:0000259" key="23">
    <source>
        <dbReference type="Pfam" id="PF17936"/>
    </source>
</evidence>
<dbReference type="InterPro" id="IPR050728">
    <property type="entry name" value="Zinc_Metalloprotease_M4"/>
</dbReference>
<feature type="chain" id="PRO_5044800690" evidence="17">
    <location>
        <begin position="23"/>
        <end position="1349"/>
    </location>
</feature>
<feature type="active site" evidence="15">
    <location>
        <position position="368"/>
    </location>
</feature>
<dbReference type="InterPro" id="IPR001570">
    <property type="entry name" value="Peptidase_M4_C_domain"/>
</dbReference>
<dbReference type="Gene3D" id="1.10.390.10">
    <property type="entry name" value="Neutral Protease Domain 2"/>
    <property type="match status" value="1"/>
</dbReference>
<dbReference type="Pfam" id="PF07504">
    <property type="entry name" value="FTP"/>
    <property type="match status" value="1"/>
</dbReference>
<evidence type="ECO:0000256" key="13">
    <source>
        <dbReference type="ARBA" id="ARBA00023145"/>
    </source>
</evidence>
<dbReference type="InterPro" id="IPR036852">
    <property type="entry name" value="Peptidase_S8/S53_dom_sf"/>
</dbReference>
<evidence type="ECO:0000259" key="18">
    <source>
        <dbReference type="Pfam" id="PF00082"/>
    </source>
</evidence>
<dbReference type="InterPro" id="IPR023612">
    <property type="entry name" value="Peptidase_M4"/>
</dbReference>
<dbReference type="Gene3D" id="3.10.450.490">
    <property type="match status" value="1"/>
</dbReference>
<dbReference type="PANTHER" id="PTHR33794">
    <property type="entry name" value="BACILLOLYSIN"/>
    <property type="match status" value="1"/>
</dbReference>
<dbReference type="CDD" id="cd09597">
    <property type="entry name" value="M4_TLP"/>
    <property type="match status" value="1"/>
</dbReference>
<keyword evidence="6 16" id="KW-0645">Protease</keyword>
<dbReference type="Gene3D" id="3.40.50.200">
    <property type="entry name" value="Peptidase S8/S53 domain"/>
    <property type="match status" value="1"/>
</dbReference>
<keyword evidence="12" id="KW-0482">Metalloprotease</keyword>
<feature type="active site" description="Charge relay system" evidence="16">
    <location>
        <position position="969"/>
    </location>
</feature>
<dbReference type="InterPro" id="IPR027268">
    <property type="entry name" value="Peptidase_M4/M1_CTD_sf"/>
</dbReference>
<feature type="domain" description="Bacterial Ig" evidence="23">
    <location>
        <begin position="1188"/>
        <end position="1264"/>
    </location>
</feature>
<dbReference type="GO" id="GO:0006508">
    <property type="term" value="P:proteolysis"/>
    <property type="evidence" value="ECO:0007669"/>
    <property type="project" value="UniProtKB-KW"/>
</dbReference>
<dbReference type="RefSeq" id="WP_052351512.1">
    <property type="nucleotide sequence ID" value="NZ_CM002692.1"/>
</dbReference>
<evidence type="ECO:0000256" key="5">
    <source>
        <dbReference type="ARBA" id="ARBA00022525"/>
    </source>
</evidence>
<feature type="domain" description="FTP" evidence="22">
    <location>
        <begin position="90"/>
        <end position="139"/>
    </location>
</feature>
<organism evidence="24 25">
    <name type="scientific">Parageobacillus genomosp. 1</name>
    <dbReference type="NCBI Taxonomy" id="1295642"/>
    <lineage>
        <taxon>Bacteria</taxon>
        <taxon>Bacillati</taxon>
        <taxon>Bacillota</taxon>
        <taxon>Bacilli</taxon>
        <taxon>Bacillales</taxon>
        <taxon>Anoxybacillaceae</taxon>
        <taxon>Parageobacillus</taxon>
    </lineage>
</organism>
<dbReference type="Proteomes" id="UP000023566">
    <property type="component" value="Chromosome"/>
</dbReference>
<dbReference type="EMBL" id="AOTZ01000009">
    <property type="protein sequence ID" value="EZP75153.1"/>
    <property type="molecule type" value="Genomic_DNA"/>
</dbReference>
<accession>A0ABC9VAN8</accession>
<dbReference type="FunFam" id="1.10.390.10:FF:000012">
    <property type="entry name" value="Thermolysin"/>
    <property type="match status" value="1"/>
</dbReference>
<feature type="active site" description="Charge relay system" evidence="16">
    <location>
        <position position="934"/>
    </location>
</feature>
<dbReference type="SUPFAM" id="SSF55486">
    <property type="entry name" value="Metalloproteases ('zincins'), catalytic domain"/>
    <property type="match status" value="1"/>
</dbReference>
<comment type="subcellular location">
    <subcellularLocation>
        <location evidence="3">Secreted</location>
    </subcellularLocation>
</comment>
<dbReference type="PANTHER" id="PTHR33794:SF3">
    <property type="entry name" value="NEUTRAL PROTEASE B"/>
    <property type="match status" value="1"/>
</dbReference>
<keyword evidence="8 17" id="KW-0732">Signal</keyword>
<dbReference type="InterPro" id="IPR041498">
    <property type="entry name" value="Big_6"/>
</dbReference>